<feature type="transmembrane region" description="Helical" evidence="1">
    <location>
        <begin position="67"/>
        <end position="85"/>
    </location>
</feature>
<dbReference type="EMBL" id="CP047616">
    <property type="protein sequence ID" value="QIW54303.1"/>
    <property type="molecule type" value="Genomic_DNA"/>
</dbReference>
<reference evidence="2 3" key="1">
    <citation type="submission" date="2019-12" db="EMBL/GenBank/DDBJ databases">
        <title>Whole genome sequences of Lactococcus raffinolactis strains isolated from sewage.</title>
        <authorList>
            <person name="Ybazeta G."/>
            <person name="Ross M."/>
            <person name="Brabant-Kirwan D."/>
            <person name="Saleh M."/>
            <person name="Dillon J.A."/>
            <person name="Splinter K."/>
            <person name="Nokhbeh R."/>
        </authorList>
    </citation>
    <scope>NUCLEOTIDE SEQUENCE [LARGE SCALE GENOMIC DNA]</scope>
    <source>
        <strain evidence="2 3">Lr_19_5</strain>
    </source>
</reference>
<evidence type="ECO:0000313" key="3">
    <source>
        <dbReference type="Proteomes" id="UP000501945"/>
    </source>
</evidence>
<organism evidence="2 3">
    <name type="scientific">Pseudolactococcus raffinolactis</name>
    <dbReference type="NCBI Taxonomy" id="1366"/>
    <lineage>
        <taxon>Bacteria</taxon>
        <taxon>Bacillati</taxon>
        <taxon>Bacillota</taxon>
        <taxon>Bacilli</taxon>
        <taxon>Lactobacillales</taxon>
        <taxon>Streptococcaceae</taxon>
        <taxon>Pseudolactococcus</taxon>
    </lineage>
</organism>
<proteinExistence type="predicted"/>
<keyword evidence="1" id="KW-1133">Transmembrane helix</keyword>
<sequence>MTIIKIANYCLAFLLEMSALFILGYWGFHLQADKTIRIVVGILAPLAMIVIWGIWCAPTSTHRLDGIWLLLIKCLIFAIVTYCLFSMKLTAFAVTFGFLVILHLGLSLYFKTL</sequence>
<keyword evidence="1" id="KW-0812">Transmembrane</keyword>
<dbReference type="InterPro" id="IPR021214">
    <property type="entry name" value="DUF2568"/>
</dbReference>
<dbReference type="Pfam" id="PF10823">
    <property type="entry name" value="DUF2568"/>
    <property type="match status" value="1"/>
</dbReference>
<feature type="transmembrane region" description="Helical" evidence="1">
    <location>
        <begin position="35"/>
        <end position="55"/>
    </location>
</feature>
<dbReference type="AlphaFoldDB" id="A0A6H0UHP7"/>
<dbReference type="Proteomes" id="UP000501945">
    <property type="component" value="Chromosome"/>
</dbReference>
<feature type="transmembrane region" description="Helical" evidence="1">
    <location>
        <begin position="92"/>
        <end position="110"/>
    </location>
</feature>
<name>A0A6H0UHP7_9LACT</name>
<protein>
    <submittedName>
        <fullName evidence="2">DUF2568 domain-containing protein</fullName>
    </submittedName>
</protein>
<dbReference type="RefSeq" id="WP_167838919.1">
    <property type="nucleotide sequence ID" value="NZ_CP047616.1"/>
</dbReference>
<keyword evidence="1" id="KW-0472">Membrane</keyword>
<accession>A0A6H0UHP7</accession>
<gene>
    <name evidence="2" type="ORF">GU336_09200</name>
</gene>
<feature type="transmembrane region" description="Helical" evidence="1">
    <location>
        <begin position="6"/>
        <end position="28"/>
    </location>
</feature>
<evidence type="ECO:0000256" key="1">
    <source>
        <dbReference type="SAM" id="Phobius"/>
    </source>
</evidence>
<evidence type="ECO:0000313" key="2">
    <source>
        <dbReference type="EMBL" id="QIW54303.1"/>
    </source>
</evidence>